<dbReference type="AlphaFoldDB" id="A0A6N7L2X0"/>
<dbReference type="EMBL" id="WBOF01000003">
    <property type="protein sequence ID" value="MQS17059.1"/>
    <property type="molecule type" value="Genomic_DNA"/>
</dbReference>
<dbReference type="Proteomes" id="UP000450000">
    <property type="component" value="Unassembled WGS sequence"/>
</dbReference>
<sequence>MHRDQHVVQAQQQLHGLVSGIIAEAATVGAVRDDVSADELADYCLHALSAGGLPSEAAVHRLVDVTLAGLRPSS</sequence>
<keyword evidence="3" id="KW-1185">Reference proteome</keyword>
<gene>
    <name evidence="2" type="ORF">F7Q99_33940</name>
</gene>
<evidence type="ECO:0000313" key="3">
    <source>
        <dbReference type="Proteomes" id="UP000450000"/>
    </source>
</evidence>
<protein>
    <recommendedName>
        <fullName evidence="1">Transcriptional regulator SbtR-like C-terminal domain-containing protein</fullName>
    </recommendedName>
</protein>
<dbReference type="Gene3D" id="1.10.357.10">
    <property type="entry name" value="Tetracycline Repressor, domain 2"/>
    <property type="match status" value="1"/>
</dbReference>
<organism evidence="2 3">
    <name type="scientific">Streptomyces kaniharaensis</name>
    <dbReference type="NCBI Taxonomy" id="212423"/>
    <lineage>
        <taxon>Bacteria</taxon>
        <taxon>Bacillati</taxon>
        <taxon>Actinomycetota</taxon>
        <taxon>Actinomycetes</taxon>
        <taxon>Kitasatosporales</taxon>
        <taxon>Streptomycetaceae</taxon>
        <taxon>Streptomyces</taxon>
    </lineage>
</organism>
<dbReference type="InterPro" id="IPR036271">
    <property type="entry name" value="Tet_transcr_reg_TetR-rel_C_sf"/>
</dbReference>
<dbReference type="OrthoDB" id="4709704at2"/>
<dbReference type="InterPro" id="IPR049445">
    <property type="entry name" value="TetR_SbtR-like_C"/>
</dbReference>
<dbReference type="Pfam" id="PF21597">
    <property type="entry name" value="TetR_C_43"/>
    <property type="match status" value="1"/>
</dbReference>
<dbReference type="SUPFAM" id="SSF48498">
    <property type="entry name" value="Tetracyclin repressor-like, C-terminal domain"/>
    <property type="match status" value="1"/>
</dbReference>
<evidence type="ECO:0000259" key="1">
    <source>
        <dbReference type="Pfam" id="PF21597"/>
    </source>
</evidence>
<reference evidence="2 3" key="1">
    <citation type="submission" date="2019-09" db="EMBL/GenBank/DDBJ databases">
        <title>Genome Sequences of Streptomyces kaniharaensis ATCC 21070.</title>
        <authorList>
            <person name="Zhu W."/>
            <person name="De Crecy-Lagard V."/>
            <person name="Richards N.G."/>
        </authorList>
    </citation>
    <scope>NUCLEOTIDE SEQUENCE [LARGE SCALE GENOMIC DNA]</scope>
    <source>
        <strain evidence="2 3">SF-557</strain>
    </source>
</reference>
<proteinExistence type="predicted"/>
<name>A0A6N7L2X0_9ACTN</name>
<comment type="caution">
    <text evidence="2">The sequence shown here is derived from an EMBL/GenBank/DDBJ whole genome shotgun (WGS) entry which is preliminary data.</text>
</comment>
<dbReference type="RefSeq" id="WP_153468967.1">
    <property type="nucleotide sequence ID" value="NZ_WBOF01000003.1"/>
</dbReference>
<accession>A0A6N7L2X0</accession>
<evidence type="ECO:0000313" key="2">
    <source>
        <dbReference type="EMBL" id="MQS17059.1"/>
    </source>
</evidence>
<feature type="domain" description="Transcriptional regulator SbtR-like C-terminal" evidence="1">
    <location>
        <begin position="3"/>
        <end position="72"/>
    </location>
</feature>